<feature type="transmembrane region" description="Helical" evidence="1">
    <location>
        <begin position="75"/>
        <end position="98"/>
    </location>
</feature>
<reference evidence="2" key="1">
    <citation type="submission" date="2022-10" db="EMBL/GenBank/DDBJ databases">
        <title>The WGS of Solirubrobacter ginsenosidimutans DSM 21036.</title>
        <authorList>
            <person name="Jiang Z."/>
        </authorList>
    </citation>
    <scope>NUCLEOTIDE SEQUENCE</scope>
    <source>
        <strain evidence="2">DSM 21036</strain>
    </source>
</reference>
<keyword evidence="1" id="KW-0472">Membrane</keyword>
<name>A0A9X3S0L3_9ACTN</name>
<gene>
    <name evidence="2" type="ORF">OM076_03405</name>
</gene>
<keyword evidence="1" id="KW-0812">Transmembrane</keyword>
<evidence type="ECO:0000313" key="2">
    <source>
        <dbReference type="EMBL" id="MDA0159301.1"/>
    </source>
</evidence>
<sequence>MFRRKVTGPDGRRWTLGRHWLPRRKKFKKADLTDFGPDLPGFDGLDDLGIVGTIIAAVFIVILAVFLALLLFNVIAIAIELLIVIVIALIGVIGRVVFRRPWIVFARTKDVAYEWPVVGYLNGRRRIQEISSQLALGTQLDPAPRDR</sequence>
<evidence type="ECO:0000313" key="3">
    <source>
        <dbReference type="Proteomes" id="UP001149140"/>
    </source>
</evidence>
<keyword evidence="3" id="KW-1185">Reference proteome</keyword>
<dbReference type="EMBL" id="JAPDOD010000002">
    <property type="protein sequence ID" value="MDA0159301.1"/>
    <property type="molecule type" value="Genomic_DNA"/>
</dbReference>
<keyword evidence="1" id="KW-1133">Transmembrane helix</keyword>
<evidence type="ECO:0000256" key="1">
    <source>
        <dbReference type="SAM" id="Phobius"/>
    </source>
</evidence>
<dbReference type="Proteomes" id="UP001149140">
    <property type="component" value="Unassembled WGS sequence"/>
</dbReference>
<accession>A0A9X3S0L3</accession>
<comment type="caution">
    <text evidence="2">The sequence shown here is derived from an EMBL/GenBank/DDBJ whole genome shotgun (WGS) entry which is preliminary data.</text>
</comment>
<dbReference type="AlphaFoldDB" id="A0A9X3S0L3"/>
<feature type="transmembrane region" description="Helical" evidence="1">
    <location>
        <begin position="48"/>
        <end position="69"/>
    </location>
</feature>
<dbReference type="RefSeq" id="WP_270037978.1">
    <property type="nucleotide sequence ID" value="NZ_JAPDOD010000002.1"/>
</dbReference>
<proteinExistence type="predicted"/>
<organism evidence="2 3">
    <name type="scientific">Solirubrobacter ginsenosidimutans</name>
    <dbReference type="NCBI Taxonomy" id="490573"/>
    <lineage>
        <taxon>Bacteria</taxon>
        <taxon>Bacillati</taxon>
        <taxon>Actinomycetota</taxon>
        <taxon>Thermoleophilia</taxon>
        <taxon>Solirubrobacterales</taxon>
        <taxon>Solirubrobacteraceae</taxon>
        <taxon>Solirubrobacter</taxon>
    </lineage>
</organism>
<protein>
    <recommendedName>
        <fullName evidence="4">DUF983 domain-containing protein</fullName>
    </recommendedName>
</protein>
<evidence type="ECO:0008006" key="4">
    <source>
        <dbReference type="Google" id="ProtNLM"/>
    </source>
</evidence>